<dbReference type="Pfam" id="PF11028">
    <property type="entry name" value="TMEM260-like"/>
    <property type="match status" value="1"/>
</dbReference>
<comment type="caution">
    <text evidence="2">The sequence shown here is derived from an EMBL/GenBank/DDBJ whole genome shotgun (WGS) entry which is preliminary data.</text>
</comment>
<evidence type="ECO:0000256" key="1">
    <source>
        <dbReference type="SAM" id="Phobius"/>
    </source>
</evidence>
<gene>
    <name evidence="2" type="ORF">KDA27_21765</name>
</gene>
<proteinExistence type="predicted"/>
<feature type="non-terminal residue" evidence="2">
    <location>
        <position position="263"/>
    </location>
</feature>
<keyword evidence="1" id="KW-0812">Transmembrane</keyword>
<dbReference type="InterPro" id="IPR021280">
    <property type="entry name" value="TMEM260-like"/>
</dbReference>
<feature type="transmembrane region" description="Helical" evidence="1">
    <location>
        <begin position="144"/>
        <end position="163"/>
    </location>
</feature>
<reference evidence="2" key="1">
    <citation type="submission" date="2020-04" db="EMBL/GenBank/DDBJ databases">
        <authorList>
            <person name="Zhang T."/>
        </authorList>
    </citation>
    <scope>NUCLEOTIDE SEQUENCE</scope>
    <source>
        <strain evidence="2">HKST-UBA02</strain>
    </source>
</reference>
<dbReference type="PANTHER" id="PTHR16214:SF3">
    <property type="entry name" value="TRANSMEMBRANE PROTEIN 260"/>
    <property type="match status" value="1"/>
</dbReference>
<protein>
    <submittedName>
        <fullName evidence="2">DUF2723 domain-containing protein</fullName>
    </submittedName>
</protein>
<feature type="transmembrane region" description="Helical" evidence="1">
    <location>
        <begin position="67"/>
        <end position="87"/>
    </location>
</feature>
<feature type="transmembrane region" description="Helical" evidence="1">
    <location>
        <begin position="213"/>
        <end position="236"/>
    </location>
</feature>
<name>A0A956NGC7_UNCEI</name>
<reference evidence="2" key="2">
    <citation type="journal article" date="2021" name="Microbiome">
        <title>Successional dynamics and alternative stable states in a saline activated sludge microbial community over 9 years.</title>
        <authorList>
            <person name="Wang Y."/>
            <person name="Ye J."/>
            <person name="Ju F."/>
            <person name="Liu L."/>
            <person name="Boyd J.A."/>
            <person name="Deng Y."/>
            <person name="Parks D.H."/>
            <person name="Jiang X."/>
            <person name="Yin X."/>
            <person name="Woodcroft B.J."/>
            <person name="Tyson G.W."/>
            <person name="Hugenholtz P."/>
            <person name="Polz M.F."/>
            <person name="Zhang T."/>
        </authorList>
    </citation>
    <scope>NUCLEOTIDE SEQUENCE</scope>
    <source>
        <strain evidence="2">HKST-UBA02</strain>
    </source>
</reference>
<keyword evidence="1" id="KW-1133">Transmembrane helix</keyword>
<evidence type="ECO:0000313" key="3">
    <source>
        <dbReference type="Proteomes" id="UP000739538"/>
    </source>
</evidence>
<keyword evidence="1" id="KW-0472">Membrane</keyword>
<feature type="transmembrane region" description="Helical" evidence="1">
    <location>
        <begin position="93"/>
        <end position="112"/>
    </location>
</feature>
<sequence>MEGQRGHDHVAPEPSGKTLSAAWSYAVVFLVAFAFYAVTCAPDVLWQDSALFVYRIWHRDLVGNLGLALGHPLYIVVGMIGGAIPVGSFAHRVSLVSAFFGAVTIANLFLLVRLWLGRTFPAVVGSISLLVSWTFWQHAAMPEVYTLLAAQILGELILLLLFVRRRDPRLLYALGALNGLTIANHVLGLFGTAVYGSYALVLLFRRELSIRQLLLYIGASVLGAGLYVWVVLQYGIETGNMARALRSALFGSGFEGSVMNTHV</sequence>
<organism evidence="2 3">
    <name type="scientific">Eiseniibacteriota bacterium</name>
    <dbReference type="NCBI Taxonomy" id="2212470"/>
    <lineage>
        <taxon>Bacteria</taxon>
        <taxon>Candidatus Eiseniibacteriota</taxon>
    </lineage>
</organism>
<dbReference type="AlphaFoldDB" id="A0A956NGC7"/>
<dbReference type="EMBL" id="JAGQHS010000174">
    <property type="protein sequence ID" value="MCA9758439.1"/>
    <property type="molecule type" value="Genomic_DNA"/>
</dbReference>
<accession>A0A956NGC7</accession>
<dbReference type="PANTHER" id="PTHR16214">
    <property type="entry name" value="TRANSMEMBRANE PROTEIN 260"/>
    <property type="match status" value="1"/>
</dbReference>
<dbReference type="InterPro" id="IPR052724">
    <property type="entry name" value="GT117_domain-containing"/>
</dbReference>
<feature type="transmembrane region" description="Helical" evidence="1">
    <location>
        <begin position="119"/>
        <end position="138"/>
    </location>
</feature>
<evidence type="ECO:0000313" key="2">
    <source>
        <dbReference type="EMBL" id="MCA9758439.1"/>
    </source>
</evidence>
<dbReference type="Proteomes" id="UP000739538">
    <property type="component" value="Unassembled WGS sequence"/>
</dbReference>
<feature type="transmembrane region" description="Helical" evidence="1">
    <location>
        <begin position="170"/>
        <end position="193"/>
    </location>
</feature>
<feature type="transmembrane region" description="Helical" evidence="1">
    <location>
        <begin position="22"/>
        <end position="46"/>
    </location>
</feature>